<feature type="region of interest" description="Disordered" evidence="1">
    <location>
        <begin position="229"/>
        <end position="261"/>
    </location>
</feature>
<dbReference type="Proteomes" id="UP001285441">
    <property type="component" value="Unassembled WGS sequence"/>
</dbReference>
<protein>
    <recommendedName>
        <fullName evidence="5">Peptidase A1 domain-containing protein</fullName>
    </recommendedName>
</protein>
<reference evidence="3" key="2">
    <citation type="submission" date="2023-06" db="EMBL/GenBank/DDBJ databases">
        <authorList>
            <consortium name="Lawrence Berkeley National Laboratory"/>
            <person name="Haridas S."/>
            <person name="Hensen N."/>
            <person name="Bonometti L."/>
            <person name="Westerberg I."/>
            <person name="Brannstrom I.O."/>
            <person name="Guillou S."/>
            <person name="Cros-Aarteil S."/>
            <person name="Calhoun S."/>
            <person name="Kuo A."/>
            <person name="Mondo S."/>
            <person name="Pangilinan J."/>
            <person name="Riley R."/>
            <person name="LaButti K."/>
            <person name="Andreopoulos B."/>
            <person name="Lipzen A."/>
            <person name="Chen C."/>
            <person name="Yanf M."/>
            <person name="Daum C."/>
            <person name="Ng V."/>
            <person name="Clum A."/>
            <person name="Steindorff A."/>
            <person name="Ohm R."/>
            <person name="Martin F."/>
            <person name="Silar P."/>
            <person name="Natvig D."/>
            <person name="Lalanne C."/>
            <person name="Gautier V."/>
            <person name="Ament-velasquez S.L."/>
            <person name="Kruys A."/>
            <person name="Hutchinson M.I."/>
            <person name="Powell A.J."/>
            <person name="Barry K."/>
            <person name="Miller A.N."/>
            <person name="Grigoriev I.V."/>
            <person name="Debuchy R."/>
            <person name="Gladieux P."/>
            <person name="Thoren M.H."/>
            <person name="Johannesson H."/>
        </authorList>
    </citation>
    <scope>NUCLEOTIDE SEQUENCE</scope>
    <source>
        <strain evidence="3">CBS 232.78</strain>
    </source>
</reference>
<dbReference type="EMBL" id="JAULSW010000006">
    <property type="protein sequence ID" value="KAK3377423.1"/>
    <property type="molecule type" value="Genomic_DNA"/>
</dbReference>
<evidence type="ECO:0000313" key="3">
    <source>
        <dbReference type="EMBL" id="KAK3377423.1"/>
    </source>
</evidence>
<keyword evidence="4" id="KW-1185">Reference proteome</keyword>
<feature type="region of interest" description="Disordered" evidence="1">
    <location>
        <begin position="119"/>
        <end position="145"/>
    </location>
</feature>
<organism evidence="3 4">
    <name type="scientific">Podospora didyma</name>
    <dbReference type="NCBI Taxonomy" id="330526"/>
    <lineage>
        <taxon>Eukaryota</taxon>
        <taxon>Fungi</taxon>
        <taxon>Dikarya</taxon>
        <taxon>Ascomycota</taxon>
        <taxon>Pezizomycotina</taxon>
        <taxon>Sordariomycetes</taxon>
        <taxon>Sordariomycetidae</taxon>
        <taxon>Sordariales</taxon>
        <taxon>Podosporaceae</taxon>
        <taxon>Podospora</taxon>
    </lineage>
</organism>
<evidence type="ECO:0000256" key="2">
    <source>
        <dbReference type="SAM" id="Phobius"/>
    </source>
</evidence>
<sequence length="261" mass="27156">MVDFGYDDWYGVAPYGGDLTITLDTGLSVRNTNDRLIVPSSNIDHKTGQRFVDDADPTLLIDPGPTQPAAGKALLERHYAIVNEERNQFSLAIANPTADTNLVAFDSEGIETQDICSLGTSNLLPSPPSETSSAPTSTAGGTESVSVSGPALSVGVIATIVVSVVVALATGVVGHMFDTTKGKTTALNPEPVPLSPQAQTYSKPELPSSPTLFHPAFVNYDAFSTMGGGEAGELGNTSAPSELPTRGLSRARGPHFELSPS</sequence>
<feature type="compositionally biased region" description="Low complexity" evidence="1">
    <location>
        <begin position="129"/>
        <end position="144"/>
    </location>
</feature>
<proteinExistence type="predicted"/>
<keyword evidence="2" id="KW-1133">Transmembrane helix</keyword>
<feature type="region of interest" description="Disordered" evidence="1">
    <location>
        <begin position="181"/>
        <end position="206"/>
    </location>
</feature>
<name>A0AAE0KIK6_9PEZI</name>
<evidence type="ECO:0000313" key="4">
    <source>
        <dbReference type="Proteomes" id="UP001285441"/>
    </source>
</evidence>
<accession>A0AAE0KIK6</accession>
<evidence type="ECO:0000256" key="1">
    <source>
        <dbReference type="SAM" id="MobiDB-lite"/>
    </source>
</evidence>
<dbReference type="AlphaFoldDB" id="A0AAE0KIK6"/>
<gene>
    <name evidence="3" type="ORF">B0H63DRAFT_546814</name>
</gene>
<keyword evidence="2" id="KW-0472">Membrane</keyword>
<keyword evidence="2" id="KW-0812">Transmembrane</keyword>
<feature type="transmembrane region" description="Helical" evidence="2">
    <location>
        <begin position="151"/>
        <end position="173"/>
    </location>
</feature>
<comment type="caution">
    <text evidence="3">The sequence shown here is derived from an EMBL/GenBank/DDBJ whole genome shotgun (WGS) entry which is preliminary data.</text>
</comment>
<evidence type="ECO:0008006" key="5">
    <source>
        <dbReference type="Google" id="ProtNLM"/>
    </source>
</evidence>
<reference evidence="3" key="1">
    <citation type="journal article" date="2023" name="Mol. Phylogenet. Evol.">
        <title>Genome-scale phylogeny and comparative genomics of the fungal order Sordariales.</title>
        <authorList>
            <person name="Hensen N."/>
            <person name="Bonometti L."/>
            <person name="Westerberg I."/>
            <person name="Brannstrom I.O."/>
            <person name="Guillou S."/>
            <person name="Cros-Aarteil S."/>
            <person name="Calhoun S."/>
            <person name="Haridas S."/>
            <person name="Kuo A."/>
            <person name="Mondo S."/>
            <person name="Pangilinan J."/>
            <person name="Riley R."/>
            <person name="LaButti K."/>
            <person name="Andreopoulos B."/>
            <person name="Lipzen A."/>
            <person name="Chen C."/>
            <person name="Yan M."/>
            <person name="Daum C."/>
            <person name="Ng V."/>
            <person name="Clum A."/>
            <person name="Steindorff A."/>
            <person name="Ohm R.A."/>
            <person name="Martin F."/>
            <person name="Silar P."/>
            <person name="Natvig D.O."/>
            <person name="Lalanne C."/>
            <person name="Gautier V."/>
            <person name="Ament-Velasquez S.L."/>
            <person name="Kruys A."/>
            <person name="Hutchinson M.I."/>
            <person name="Powell A.J."/>
            <person name="Barry K."/>
            <person name="Miller A.N."/>
            <person name="Grigoriev I.V."/>
            <person name="Debuchy R."/>
            <person name="Gladieux P."/>
            <person name="Hiltunen Thoren M."/>
            <person name="Johannesson H."/>
        </authorList>
    </citation>
    <scope>NUCLEOTIDE SEQUENCE</scope>
    <source>
        <strain evidence="3">CBS 232.78</strain>
    </source>
</reference>